<name>A0A9W8BDI4_9FUNG</name>
<comment type="caution">
    <text evidence="1">The sequence shown here is derived from an EMBL/GenBank/DDBJ whole genome shotgun (WGS) entry which is preliminary data.</text>
</comment>
<keyword evidence="2" id="KW-1185">Reference proteome</keyword>
<evidence type="ECO:0000313" key="1">
    <source>
        <dbReference type="EMBL" id="KAJ1997403.1"/>
    </source>
</evidence>
<dbReference type="Proteomes" id="UP001150907">
    <property type="component" value="Unassembled WGS sequence"/>
</dbReference>
<evidence type="ECO:0000313" key="2">
    <source>
        <dbReference type="Proteomes" id="UP001150907"/>
    </source>
</evidence>
<accession>A0A9W8BDI4</accession>
<dbReference type="AlphaFoldDB" id="A0A9W8BDI4"/>
<dbReference type="EMBL" id="JANBQF010001360">
    <property type="protein sequence ID" value="KAJ1997403.1"/>
    <property type="molecule type" value="Genomic_DNA"/>
</dbReference>
<proteinExistence type="predicted"/>
<organism evidence="1 2">
    <name type="scientific">Coemansia thaxteri</name>
    <dbReference type="NCBI Taxonomy" id="2663907"/>
    <lineage>
        <taxon>Eukaryota</taxon>
        <taxon>Fungi</taxon>
        <taxon>Fungi incertae sedis</taxon>
        <taxon>Zoopagomycota</taxon>
        <taxon>Kickxellomycotina</taxon>
        <taxon>Kickxellomycetes</taxon>
        <taxon>Kickxellales</taxon>
        <taxon>Kickxellaceae</taxon>
        <taxon>Coemansia</taxon>
    </lineage>
</organism>
<reference evidence="1" key="1">
    <citation type="submission" date="2022-07" db="EMBL/GenBank/DDBJ databases">
        <title>Phylogenomic reconstructions and comparative analyses of Kickxellomycotina fungi.</title>
        <authorList>
            <person name="Reynolds N.K."/>
            <person name="Stajich J.E."/>
            <person name="Barry K."/>
            <person name="Grigoriev I.V."/>
            <person name="Crous P."/>
            <person name="Smith M.E."/>
        </authorList>
    </citation>
    <scope>NUCLEOTIDE SEQUENCE</scope>
    <source>
        <strain evidence="1">IMI 214461</strain>
    </source>
</reference>
<feature type="non-terminal residue" evidence="1">
    <location>
        <position position="138"/>
    </location>
</feature>
<gene>
    <name evidence="1" type="ORF">H4R26_005843</name>
</gene>
<dbReference type="OrthoDB" id="5598846at2759"/>
<protein>
    <submittedName>
        <fullName evidence="1">Uncharacterized protein</fullName>
    </submittedName>
</protein>
<sequence length="138" mass="15115">MYKSRDAMVRRAVARHIMQQVRHSRVAKHWRAHSAVSREASPADCRVDSHIEIDGIAADVSASRLGDASAAATVIAALAAAMSATRVDDGGSCTDMWPYLASEPCPVLAPDVEALLIERIIELQREKEHLLRIMQQTS</sequence>